<comment type="caution">
    <text evidence="6">The sequence shown here is derived from an EMBL/GenBank/DDBJ whole genome shotgun (WGS) entry which is preliminary data.</text>
</comment>
<evidence type="ECO:0000313" key="7">
    <source>
        <dbReference type="Proteomes" id="UP001187192"/>
    </source>
</evidence>
<sequence>MELNYYPKTLTSTDINQKLIVPMDLLGNLFPDPNPDSGPIPLSFKDEWGKEYTFYLTVRSWKPGQIRYNKKPEFMFKEWHAFVVEKKLKVGDRIFFWWDDRGSLRIRAHHHPPRFKLFGTTFLH</sequence>
<keyword evidence="7" id="KW-1185">Reference proteome</keyword>
<dbReference type="SUPFAM" id="SSF101936">
    <property type="entry name" value="DNA-binding pseudobarrel domain"/>
    <property type="match status" value="1"/>
</dbReference>
<dbReference type="GO" id="GO:0005634">
    <property type="term" value="C:nucleus"/>
    <property type="evidence" value="ECO:0007669"/>
    <property type="project" value="UniProtKB-SubCell"/>
</dbReference>
<keyword evidence="3" id="KW-0238">DNA-binding</keyword>
<proteinExistence type="predicted"/>
<dbReference type="Gramene" id="FCD_00029492-RA">
    <property type="protein sequence ID" value="FCD_00029492-RA:cds"/>
    <property type="gene ID" value="FCD_00029492"/>
</dbReference>
<dbReference type="EMBL" id="BTGU01000821">
    <property type="protein sequence ID" value="GMN69327.1"/>
    <property type="molecule type" value="Genomic_DNA"/>
</dbReference>
<reference evidence="6" key="1">
    <citation type="submission" date="2023-07" db="EMBL/GenBank/DDBJ databases">
        <title>draft genome sequence of fig (Ficus carica).</title>
        <authorList>
            <person name="Takahashi T."/>
            <person name="Nishimura K."/>
        </authorList>
    </citation>
    <scope>NUCLEOTIDE SEQUENCE</scope>
</reference>
<comment type="subcellular location">
    <subcellularLocation>
        <location evidence="1">Nucleus</location>
    </subcellularLocation>
</comment>
<evidence type="ECO:0000313" key="6">
    <source>
        <dbReference type="EMBL" id="GMN69327.1"/>
    </source>
</evidence>
<evidence type="ECO:0008006" key="8">
    <source>
        <dbReference type="Google" id="ProtNLM"/>
    </source>
</evidence>
<dbReference type="InterPro" id="IPR015300">
    <property type="entry name" value="DNA-bd_pseudobarrel_sf"/>
</dbReference>
<name>A0AA88E764_FICCA</name>
<keyword evidence="2" id="KW-0805">Transcription regulation</keyword>
<dbReference type="Gene3D" id="2.40.330.10">
    <property type="entry name" value="DNA-binding pseudobarrel domain"/>
    <property type="match status" value="1"/>
</dbReference>
<evidence type="ECO:0000256" key="2">
    <source>
        <dbReference type="ARBA" id="ARBA00023015"/>
    </source>
</evidence>
<protein>
    <recommendedName>
        <fullName evidence="8">TF-B3 domain-containing protein</fullName>
    </recommendedName>
</protein>
<evidence type="ECO:0000256" key="5">
    <source>
        <dbReference type="ARBA" id="ARBA00023242"/>
    </source>
</evidence>
<gene>
    <name evidence="6" type="ORF">TIFTF001_038379</name>
</gene>
<evidence type="ECO:0000256" key="3">
    <source>
        <dbReference type="ARBA" id="ARBA00023125"/>
    </source>
</evidence>
<keyword evidence="5" id="KW-0539">Nucleus</keyword>
<accession>A0AA88E764</accession>
<dbReference type="Proteomes" id="UP001187192">
    <property type="component" value="Unassembled WGS sequence"/>
</dbReference>
<keyword evidence="4" id="KW-0804">Transcription</keyword>
<dbReference type="AlphaFoldDB" id="A0AA88E764"/>
<evidence type="ECO:0000256" key="4">
    <source>
        <dbReference type="ARBA" id="ARBA00023163"/>
    </source>
</evidence>
<organism evidence="6 7">
    <name type="scientific">Ficus carica</name>
    <name type="common">Common fig</name>
    <dbReference type="NCBI Taxonomy" id="3494"/>
    <lineage>
        <taxon>Eukaryota</taxon>
        <taxon>Viridiplantae</taxon>
        <taxon>Streptophyta</taxon>
        <taxon>Embryophyta</taxon>
        <taxon>Tracheophyta</taxon>
        <taxon>Spermatophyta</taxon>
        <taxon>Magnoliopsida</taxon>
        <taxon>eudicotyledons</taxon>
        <taxon>Gunneridae</taxon>
        <taxon>Pentapetalae</taxon>
        <taxon>rosids</taxon>
        <taxon>fabids</taxon>
        <taxon>Rosales</taxon>
        <taxon>Moraceae</taxon>
        <taxon>Ficeae</taxon>
        <taxon>Ficus</taxon>
    </lineage>
</organism>
<dbReference type="GO" id="GO:0003677">
    <property type="term" value="F:DNA binding"/>
    <property type="evidence" value="ECO:0007669"/>
    <property type="project" value="UniProtKB-KW"/>
</dbReference>
<dbReference type="InterPro" id="IPR003340">
    <property type="entry name" value="B3_DNA-bd"/>
</dbReference>
<evidence type="ECO:0000256" key="1">
    <source>
        <dbReference type="ARBA" id="ARBA00004123"/>
    </source>
</evidence>
<dbReference type="CDD" id="cd10017">
    <property type="entry name" value="B3_DNA"/>
    <property type="match status" value="1"/>
</dbReference>